<evidence type="ECO:0000256" key="3">
    <source>
        <dbReference type="ARBA" id="ARBA00022490"/>
    </source>
</evidence>
<dbReference type="SUPFAM" id="SSF57938">
    <property type="entry name" value="DnaJ/Hsp40 cysteine-rich domain"/>
    <property type="match status" value="1"/>
</dbReference>
<keyword evidence="5 14" id="KW-0479">Metal-binding</keyword>
<evidence type="ECO:0000256" key="13">
    <source>
        <dbReference type="ARBA" id="ARBA00067609"/>
    </source>
</evidence>
<keyword evidence="10 14" id="KW-0143">Chaperone</keyword>
<keyword evidence="9 14" id="KW-0346">Stress response</keyword>
<evidence type="ECO:0000259" key="17">
    <source>
        <dbReference type="PROSITE" id="PS51188"/>
    </source>
</evidence>
<sequence length="385" mass="41897">MTTQRDYYEILGVDRNATQDEIKKAYRKLAVKYHPDKNPGDKEAEAKFKEVAEAYSVLSDPQKRQQYDRFGHAGPGAGGQGGFGGFSMDFDLSDALRQFMEQGFGFGDIFGGTGGSRRRSSSRRGSDLQVKLKLTLEEIATGVTKKIKVRKKVRCQECNGTGVASYSRVTTCPVCHGSGELRQVSHSLFGQMINVTTCHRCGGEGKIIENPCHSCHGEGRVTGTKTIEVNIPAGVSEGNYIPLHGEGNVGVRGGPAGDLIVVIEEVKHDIFERRGDDVIMVLPLSFPKAALGTSVEIPTLTGKAKLSIPPGTQSGKILRMRGKGIPHLRGAGMGDQLVQIQVYVPTKLSAKDRQLLEELDRSENIQPQKGGHKTIFEKFKDALNI</sequence>
<comment type="cofactor">
    <cofactor evidence="14">
        <name>Zn(2+)</name>
        <dbReference type="ChEBI" id="CHEBI:29105"/>
    </cofactor>
    <text evidence="14">Binds 2 Zn(2+) ions per monomer.</text>
</comment>
<dbReference type="InterPro" id="IPR001305">
    <property type="entry name" value="HSP_DnaJ_Cys-rich_dom"/>
</dbReference>
<dbReference type="SUPFAM" id="SSF46565">
    <property type="entry name" value="Chaperone J-domain"/>
    <property type="match status" value="1"/>
</dbReference>
<dbReference type="CDD" id="cd10719">
    <property type="entry name" value="DnaJ_zf"/>
    <property type="match status" value="1"/>
</dbReference>
<dbReference type="PROSITE" id="PS50076">
    <property type="entry name" value="DNAJ_2"/>
    <property type="match status" value="1"/>
</dbReference>
<feature type="binding site" evidence="14">
    <location>
        <position position="215"/>
    </location>
    <ligand>
        <name>Zn(2+)</name>
        <dbReference type="ChEBI" id="CHEBI:29105"/>
        <label>1</label>
    </ligand>
</feature>
<comment type="domain">
    <text evidence="14">The J domain is necessary and sufficient to stimulate DnaK ATPase activity. Zinc center 1 plays an important role in the autonomous, DnaK-independent chaperone activity of DnaJ. Zinc center 2 is essential for interaction with DnaK and for DnaJ activity.</text>
</comment>
<dbReference type="InterPro" id="IPR012724">
    <property type="entry name" value="DnaJ"/>
</dbReference>
<evidence type="ECO:0000256" key="7">
    <source>
        <dbReference type="ARBA" id="ARBA00022771"/>
    </source>
</evidence>
<feature type="repeat" description="CXXCXGXG motif" evidence="14">
    <location>
        <begin position="155"/>
        <end position="162"/>
    </location>
</feature>
<evidence type="ECO:0000256" key="2">
    <source>
        <dbReference type="ARBA" id="ARBA00011738"/>
    </source>
</evidence>
<dbReference type="GO" id="GO:0051082">
    <property type="term" value="F:unfolded protein binding"/>
    <property type="evidence" value="ECO:0007669"/>
    <property type="project" value="UniProtKB-UniRule"/>
</dbReference>
<evidence type="ECO:0000256" key="5">
    <source>
        <dbReference type="ARBA" id="ARBA00022723"/>
    </source>
</evidence>
<dbReference type="InterPro" id="IPR008971">
    <property type="entry name" value="HSP40/DnaJ_pept-bd"/>
</dbReference>
<reference evidence="18" key="1">
    <citation type="journal article" date="2020" name="mSystems">
        <title>Genome- and Community-Level Interaction Insights into Carbon Utilization and Element Cycling Functions of Hydrothermarchaeota in Hydrothermal Sediment.</title>
        <authorList>
            <person name="Zhou Z."/>
            <person name="Liu Y."/>
            <person name="Xu W."/>
            <person name="Pan J."/>
            <person name="Luo Z.H."/>
            <person name="Li M."/>
        </authorList>
    </citation>
    <scope>NUCLEOTIDE SEQUENCE [LARGE SCALE GENOMIC DNA]</scope>
    <source>
        <strain evidence="18">HyVt-527</strain>
    </source>
</reference>
<feature type="domain" description="J" evidence="16">
    <location>
        <begin position="6"/>
        <end position="71"/>
    </location>
</feature>
<comment type="subunit">
    <text evidence="2 14">Homodimer.</text>
</comment>
<evidence type="ECO:0000256" key="14">
    <source>
        <dbReference type="HAMAP-Rule" id="MF_01152"/>
    </source>
</evidence>
<dbReference type="NCBIfam" id="NF008035">
    <property type="entry name" value="PRK10767.1"/>
    <property type="match status" value="1"/>
</dbReference>
<evidence type="ECO:0000313" key="18">
    <source>
        <dbReference type="EMBL" id="HHJ51581.1"/>
    </source>
</evidence>
<name>A0A7V5PM18_CALAY</name>
<evidence type="ECO:0000256" key="15">
    <source>
        <dbReference type="PROSITE-ProRule" id="PRU00546"/>
    </source>
</evidence>
<dbReference type="GO" id="GO:0009408">
    <property type="term" value="P:response to heat"/>
    <property type="evidence" value="ECO:0007669"/>
    <property type="project" value="InterPro"/>
</dbReference>
<dbReference type="Gene3D" id="2.60.260.20">
    <property type="entry name" value="Urease metallochaperone UreE, N-terminal domain"/>
    <property type="match status" value="2"/>
</dbReference>
<dbReference type="InterPro" id="IPR036869">
    <property type="entry name" value="J_dom_sf"/>
</dbReference>
<evidence type="ECO:0000256" key="9">
    <source>
        <dbReference type="ARBA" id="ARBA00023016"/>
    </source>
</evidence>
<dbReference type="PANTHER" id="PTHR43096">
    <property type="entry name" value="DNAJ HOMOLOG 1, MITOCHONDRIAL-RELATED"/>
    <property type="match status" value="1"/>
</dbReference>
<dbReference type="InterPro" id="IPR018253">
    <property type="entry name" value="DnaJ_domain_CS"/>
</dbReference>
<evidence type="ECO:0000256" key="10">
    <source>
        <dbReference type="ARBA" id="ARBA00023186"/>
    </source>
</evidence>
<keyword evidence="7 14" id="KW-0863">Zinc-finger</keyword>
<proteinExistence type="inferred from homology"/>
<keyword evidence="3 14" id="KW-0963">Cytoplasm</keyword>
<feature type="zinc finger region" description="CR-type" evidence="15">
    <location>
        <begin position="142"/>
        <end position="224"/>
    </location>
</feature>
<dbReference type="Pfam" id="PF01556">
    <property type="entry name" value="DnaJ_C"/>
    <property type="match status" value="1"/>
</dbReference>
<feature type="binding site" evidence="14">
    <location>
        <position position="155"/>
    </location>
    <ligand>
        <name>Zn(2+)</name>
        <dbReference type="ChEBI" id="CHEBI:29105"/>
        <label>1</label>
    </ligand>
</feature>
<dbReference type="SMART" id="SM00271">
    <property type="entry name" value="DnaJ"/>
    <property type="match status" value="1"/>
</dbReference>
<comment type="similarity">
    <text evidence="12 14">Belongs to the DnaJ family.</text>
</comment>
<dbReference type="InterPro" id="IPR036410">
    <property type="entry name" value="HSP_DnaJ_Cys-rich_dom_sf"/>
</dbReference>
<keyword evidence="8 14" id="KW-0862">Zinc</keyword>
<dbReference type="CDD" id="cd06257">
    <property type="entry name" value="DnaJ"/>
    <property type="match status" value="1"/>
</dbReference>
<feature type="repeat" description="CXXCXGXG motif" evidence="14">
    <location>
        <begin position="172"/>
        <end position="179"/>
    </location>
</feature>
<gene>
    <name evidence="14 18" type="primary">dnaJ</name>
    <name evidence="18" type="ORF">ENJ89_00175</name>
</gene>
<dbReference type="CDD" id="cd10747">
    <property type="entry name" value="DnaJ_C"/>
    <property type="match status" value="1"/>
</dbReference>
<evidence type="ECO:0000256" key="1">
    <source>
        <dbReference type="ARBA" id="ARBA00004496"/>
    </source>
</evidence>
<dbReference type="NCBIfam" id="TIGR02349">
    <property type="entry name" value="DnaJ_bact"/>
    <property type="match status" value="1"/>
</dbReference>
<evidence type="ECO:0000256" key="6">
    <source>
        <dbReference type="ARBA" id="ARBA00022737"/>
    </source>
</evidence>
<dbReference type="Proteomes" id="UP000886124">
    <property type="component" value="Unassembled WGS sequence"/>
</dbReference>
<feature type="binding site" evidence="14">
    <location>
        <position position="201"/>
    </location>
    <ligand>
        <name>Zn(2+)</name>
        <dbReference type="ChEBI" id="CHEBI:29105"/>
        <label>2</label>
    </ligand>
</feature>
<dbReference type="EMBL" id="DROD01000009">
    <property type="protein sequence ID" value="HHJ51581.1"/>
    <property type="molecule type" value="Genomic_DNA"/>
</dbReference>
<dbReference type="AlphaFoldDB" id="A0A7V5PM18"/>
<dbReference type="PROSITE" id="PS00636">
    <property type="entry name" value="DNAJ_1"/>
    <property type="match status" value="1"/>
</dbReference>
<comment type="function">
    <text evidence="11 14">Participates actively in the response to hyperosmotic and heat shock by preventing the aggregation of stress-denatured proteins and by disaggregating proteins, also in an autonomous, DnaK-independent fashion. Unfolded proteins bind initially to DnaJ; upon interaction with the DnaJ-bound protein, DnaK hydrolyzes its bound ATP, resulting in the formation of a stable complex. GrpE releases ADP from DnaK; ATP binding to DnaK triggers the release of the substrate protein, thus completing the reaction cycle. Several rounds of ATP-dependent interactions between DnaJ, DnaK and GrpE are required for fully efficient folding. Also involved, together with DnaK and GrpE, in the DNA replication of plasmids through activation of initiation proteins.</text>
</comment>
<feature type="domain" description="CR-type" evidence="17">
    <location>
        <begin position="142"/>
        <end position="224"/>
    </location>
</feature>
<dbReference type="Pfam" id="PF00684">
    <property type="entry name" value="DnaJ_CXXCXGXG"/>
    <property type="match status" value="1"/>
</dbReference>
<dbReference type="GO" id="GO:0031072">
    <property type="term" value="F:heat shock protein binding"/>
    <property type="evidence" value="ECO:0007669"/>
    <property type="project" value="InterPro"/>
</dbReference>
<feature type="repeat" description="CXXCXGXG motif" evidence="14">
    <location>
        <begin position="212"/>
        <end position="219"/>
    </location>
</feature>
<dbReference type="SUPFAM" id="SSF49493">
    <property type="entry name" value="HSP40/DnaJ peptide-binding domain"/>
    <property type="match status" value="2"/>
</dbReference>
<dbReference type="GO" id="GO:0006260">
    <property type="term" value="P:DNA replication"/>
    <property type="evidence" value="ECO:0007669"/>
    <property type="project" value="UniProtKB-KW"/>
</dbReference>
<keyword evidence="4 14" id="KW-0235">DNA replication</keyword>
<evidence type="ECO:0000256" key="12">
    <source>
        <dbReference type="ARBA" id="ARBA00061004"/>
    </source>
</evidence>
<feature type="binding site" evidence="14">
    <location>
        <position position="212"/>
    </location>
    <ligand>
        <name>Zn(2+)</name>
        <dbReference type="ChEBI" id="CHEBI:29105"/>
        <label>1</label>
    </ligand>
</feature>
<dbReference type="FunFam" id="2.60.260.20:FF:000004">
    <property type="entry name" value="Molecular chaperone DnaJ"/>
    <property type="match status" value="1"/>
</dbReference>
<dbReference type="GO" id="GO:0042026">
    <property type="term" value="P:protein refolding"/>
    <property type="evidence" value="ECO:0007669"/>
    <property type="project" value="TreeGrafter"/>
</dbReference>
<dbReference type="FunFam" id="1.10.287.110:FF:000034">
    <property type="entry name" value="Chaperone protein DnaJ"/>
    <property type="match status" value="1"/>
</dbReference>
<feature type="binding site" evidence="14">
    <location>
        <position position="198"/>
    </location>
    <ligand>
        <name>Zn(2+)</name>
        <dbReference type="ChEBI" id="CHEBI:29105"/>
        <label>2</label>
    </ligand>
</feature>
<comment type="subcellular location">
    <subcellularLocation>
        <location evidence="1 14">Cytoplasm</location>
    </subcellularLocation>
</comment>
<dbReference type="InterPro" id="IPR001623">
    <property type="entry name" value="DnaJ_domain"/>
</dbReference>
<dbReference type="PRINTS" id="PR00625">
    <property type="entry name" value="JDOMAIN"/>
</dbReference>
<comment type="caution">
    <text evidence="18">The sequence shown here is derived from an EMBL/GenBank/DDBJ whole genome shotgun (WGS) entry which is preliminary data.</text>
</comment>
<feature type="binding site" evidence="14">
    <location>
        <position position="175"/>
    </location>
    <ligand>
        <name>Zn(2+)</name>
        <dbReference type="ChEBI" id="CHEBI:29105"/>
        <label>2</label>
    </ligand>
</feature>
<dbReference type="GO" id="GO:0005737">
    <property type="term" value="C:cytoplasm"/>
    <property type="evidence" value="ECO:0007669"/>
    <property type="project" value="UniProtKB-SubCell"/>
</dbReference>
<accession>A0A7V5PM18</accession>
<dbReference type="InterPro" id="IPR002939">
    <property type="entry name" value="DnaJ_C"/>
</dbReference>
<keyword evidence="6 14" id="KW-0677">Repeat</keyword>
<dbReference type="GO" id="GO:0008270">
    <property type="term" value="F:zinc ion binding"/>
    <property type="evidence" value="ECO:0007669"/>
    <property type="project" value="UniProtKB-UniRule"/>
</dbReference>
<feature type="repeat" description="CXXCXGXG motif" evidence="14">
    <location>
        <begin position="198"/>
        <end position="205"/>
    </location>
</feature>
<dbReference type="PROSITE" id="PS51188">
    <property type="entry name" value="ZF_CR"/>
    <property type="match status" value="1"/>
</dbReference>
<dbReference type="GO" id="GO:0005524">
    <property type="term" value="F:ATP binding"/>
    <property type="evidence" value="ECO:0007669"/>
    <property type="project" value="InterPro"/>
</dbReference>
<protein>
    <recommendedName>
        <fullName evidence="13 14">Chaperone protein DnaJ</fullName>
    </recommendedName>
</protein>
<dbReference type="Gene3D" id="2.10.230.10">
    <property type="entry name" value="Heat shock protein DnaJ, cysteine-rich domain"/>
    <property type="match status" value="1"/>
</dbReference>
<feature type="binding site" evidence="14">
    <location>
        <position position="172"/>
    </location>
    <ligand>
        <name>Zn(2+)</name>
        <dbReference type="ChEBI" id="CHEBI:29105"/>
        <label>2</label>
    </ligand>
</feature>
<dbReference type="Pfam" id="PF00226">
    <property type="entry name" value="DnaJ"/>
    <property type="match status" value="1"/>
</dbReference>
<dbReference type="FunFam" id="2.10.230.10:FF:000002">
    <property type="entry name" value="Molecular chaperone DnaJ"/>
    <property type="match status" value="1"/>
</dbReference>
<dbReference type="PANTHER" id="PTHR43096:SF48">
    <property type="entry name" value="CHAPERONE PROTEIN DNAJ"/>
    <property type="match status" value="1"/>
</dbReference>
<evidence type="ECO:0000256" key="8">
    <source>
        <dbReference type="ARBA" id="ARBA00022833"/>
    </source>
</evidence>
<dbReference type="HAMAP" id="MF_01152">
    <property type="entry name" value="DnaJ"/>
    <property type="match status" value="1"/>
</dbReference>
<dbReference type="Gene3D" id="1.10.287.110">
    <property type="entry name" value="DnaJ domain"/>
    <property type="match status" value="1"/>
</dbReference>
<organism evidence="18">
    <name type="scientific">Caldithrix abyssi</name>
    <dbReference type="NCBI Taxonomy" id="187145"/>
    <lineage>
        <taxon>Bacteria</taxon>
        <taxon>Pseudomonadati</taxon>
        <taxon>Calditrichota</taxon>
        <taxon>Calditrichia</taxon>
        <taxon>Calditrichales</taxon>
        <taxon>Calditrichaceae</taxon>
        <taxon>Caldithrix</taxon>
    </lineage>
</organism>
<evidence type="ECO:0000259" key="16">
    <source>
        <dbReference type="PROSITE" id="PS50076"/>
    </source>
</evidence>
<evidence type="ECO:0000256" key="11">
    <source>
        <dbReference type="ARBA" id="ARBA00053423"/>
    </source>
</evidence>
<evidence type="ECO:0000256" key="4">
    <source>
        <dbReference type="ARBA" id="ARBA00022705"/>
    </source>
</evidence>
<feature type="binding site" evidence="14">
    <location>
        <position position="158"/>
    </location>
    <ligand>
        <name>Zn(2+)</name>
        <dbReference type="ChEBI" id="CHEBI:29105"/>
        <label>1</label>
    </ligand>
</feature>